<evidence type="ECO:0000313" key="3">
    <source>
        <dbReference type="Proteomes" id="UP001177744"/>
    </source>
</evidence>
<organism evidence="2 3">
    <name type="scientific">Cnephaeus nilssonii</name>
    <name type="common">Northern bat</name>
    <name type="synonym">Eptesicus nilssonii</name>
    <dbReference type="NCBI Taxonomy" id="3371016"/>
    <lineage>
        <taxon>Eukaryota</taxon>
        <taxon>Metazoa</taxon>
        <taxon>Chordata</taxon>
        <taxon>Craniata</taxon>
        <taxon>Vertebrata</taxon>
        <taxon>Euteleostomi</taxon>
        <taxon>Mammalia</taxon>
        <taxon>Eutheria</taxon>
        <taxon>Laurasiatheria</taxon>
        <taxon>Chiroptera</taxon>
        <taxon>Yangochiroptera</taxon>
        <taxon>Vespertilionidae</taxon>
        <taxon>Cnephaeus</taxon>
    </lineage>
</organism>
<protein>
    <submittedName>
        <fullName evidence="2">Uncharacterized protein</fullName>
    </submittedName>
</protein>
<proteinExistence type="predicted"/>
<dbReference type="PANTHER" id="PTHR31466">
    <property type="entry name" value="GENE 5591-RELATED"/>
    <property type="match status" value="1"/>
</dbReference>
<accession>A0AA40HVP0</accession>
<sequence>MSESGPYLQSYGSVSYTESRASAPDPGMVMVLKEDQPTNMIPPVSTSGICYSVPPQPTTKTGFQVMETSLGMETSLALQLPGQIFYLPPPKFPKSCSNRHIQVLESYPPPQSGDIAMASLVQNPRNLLALPPAPSQEHKENKNVENIKTKLSEHLNGCQIPRENQASPLLHLETPDIPQVLAYTDPLDQEKKPSGDNSGLGKNSLSLRTKGHLKMGLN</sequence>
<reference evidence="2" key="1">
    <citation type="submission" date="2023-06" db="EMBL/GenBank/DDBJ databases">
        <title>Reference genome for the Northern bat (Eptesicus nilssonii), a most northern bat species.</title>
        <authorList>
            <person name="Laine V.N."/>
            <person name="Pulliainen A.T."/>
            <person name="Lilley T.M."/>
        </authorList>
    </citation>
    <scope>NUCLEOTIDE SEQUENCE</scope>
    <source>
        <strain evidence="2">BLF_Eptnil</strain>
        <tissue evidence="2">Kidney</tissue>
    </source>
</reference>
<evidence type="ECO:0000256" key="1">
    <source>
        <dbReference type="SAM" id="MobiDB-lite"/>
    </source>
</evidence>
<keyword evidence="3" id="KW-1185">Reference proteome</keyword>
<comment type="caution">
    <text evidence="2">The sequence shown here is derived from an EMBL/GenBank/DDBJ whole genome shotgun (WGS) entry which is preliminary data.</text>
</comment>
<dbReference type="PANTHER" id="PTHR31466:SF1">
    <property type="entry name" value="RIKEN CDNA 4930433I11 GENE"/>
    <property type="match status" value="1"/>
</dbReference>
<name>A0AA40HVP0_CNENI</name>
<evidence type="ECO:0000313" key="2">
    <source>
        <dbReference type="EMBL" id="KAK1338313.1"/>
    </source>
</evidence>
<feature type="compositionally biased region" description="Basic residues" evidence="1">
    <location>
        <begin position="209"/>
        <end position="218"/>
    </location>
</feature>
<dbReference type="Proteomes" id="UP001177744">
    <property type="component" value="Unassembled WGS sequence"/>
</dbReference>
<dbReference type="AlphaFoldDB" id="A0AA40HVP0"/>
<feature type="compositionally biased region" description="Polar residues" evidence="1">
    <location>
        <begin position="195"/>
        <end position="207"/>
    </location>
</feature>
<gene>
    <name evidence="2" type="ORF">QTO34_001428</name>
</gene>
<dbReference type="EMBL" id="JAULJE010000010">
    <property type="protein sequence ID" value="KAK1338313.1"/>
    <property type="molecule type" value="Genomic_DNA"/>
</dbReference>
<feature type="region of interest" description="Disordered" evidence="1">
    <location>
        <begin position="187"/>
        <end position="218"/>
    </location>
</feature>
<dbReference type="InterPro" id="IPR040292">
    <property type="entry name" value="C2orf78-like"/>
</dbReference>